<protein>
    <recommendedName>
        <fullName evidence="3">Tetratricopeptide repeat protein</fullName>
    </recommendedName>
</protein>
<comment type="caution">
    <text evidence="1">The sequence shown here is derived from an EMBL/GenBank/DDBJ whole genome shotgun (WGS) entry which is preliminary data.</text>
</comment>
<dbReference type="SUPFAM" id="SSF48452">
    <property type="entry name" value="TPR-like"/>
    <property type="match status" value="1"/>
</dbReference>
<name>A0AA37S767_9GAMM</name>
<keyword evidence="2" id="KW-1185">Reference proteome</keyword>
<proteinExistence type="predicted"/>
<accession>A0AA37S767</accession>
<organism evidence="1 2">
    <name type="scientific">Litoribrevibacter albus</name>
    <dbReference type="NCBI Taxonomy" id="1473156"/>
    <lineage>
        <taxon>Bacteria</taxon>
        <taxon>Pseudomonadati</taxon>
        <taxon>Pseudomonadota</taxon>
        <taxon>Gammaproteobacteria</taxon>
        <taxon>Oceanospirillales</taxon>
        <taxon>Oceanospirillaceae</taxon>
        <taxon>Litoribrevibacter</taxon>
    </lineage>
</organism>
<evidence type="ECO:0000313" key="1">
    <source>
        <dbReference type="EMBL" id="GLQ30321.1"/>
    </source>
</evidence>
<dbReference type="EMBL" id="BSNM01000003">
    <property type="protein sequence ID" value="GLQ30321.1"/>
    <property type="molecule type" value="Genomic_DNA"/>
</dbReference>
<dbReference type="Proteomes" id="UP001161389">
    <property type="component" value="Unassembled WGS sequence"/>
</dbReference>
<reference evidence="1" key="1">
    <citation type="journal article" date="2014" name="Int. J. Syst. Evol. Microbiol.">
        <title>Complete genome sequence of Corynebacterium casei LMG S-19264T (=DSM 44701T), isolated from a smear-ripened cheese.</title>
        <authorList>
            <consortium name="US DOE Joint Genome Institute (JGI-PGF)"/>
            <person name="Walter F."/>
            <person name="Albersmeier A."/>
            <person name="Kalinowski J."/>
            <person name="Ruckert C."/>
        </authorList>
    </citation>
    <scope>NUCLEOTIDE SEQUENCE</scope>
    <source>
        <strain evidence="1">NBRC 110071</strain>
    </source>
</reference>
<evidence type="ECO:0000313" key="2">
    <source>
        <dbReference type="Proteomes" id="UP001161389"/>
    </source>
</evidence>
<dbReference type="Gene3D" id="1.25.40.10">
    <property type="entry name" value="Tetratricopeptide repeat domain"/>
    <property type="match status" value="1"/>
</dbReference>
<reference evidence="1" key="2">
    <citation type="submission" date="2023-01" db="EMBL/GenBank/DDBJ databases">
        <title>Draft genome sequence of Litoribrevibacter albus strain NBRC 110071.</title>
        <authorList>
            <person name="Sun Q."/>
            <person name="Mori K."/>
        </authorList>
    </citation>
    <scope>NUCLEOTIDE SEQUENCE</scope>
    <source>
        <strain evidence="1">NBRC 110071</strain>
    </source>
</reference>
<gene>
    <name evidence="1" type="ORF">GCM10007876_07990</name>
</gene>
<evidence type="ECO:0008006" key="3">
    <source>
        <dbReference type="Google" id="ProtNLM"/>
    </source>
</evidence>
<sequence>MKQVDIYNAYSTQPEIEKLFVEGKASVANQKLKTLVPDHEKTKYDYFVLGNMLFQNDFEASYNYMLKAEQRDPDNPLISFERAIHEHRLGNYAKALDYYLRYQKSGASKVNVIPDAYLTHVYLMLGQADKALESWKGVNFRRTHTAVEKAMYTIFSKVNQESDRQELISKIRLGEPLRLCDLHSLDSNWEIDWWNHTPKKSYLEYDQKLAESILDPASALFKYVQLCQSGSKISDQQYVDELNKLGFFSELPESSELIYESLRRAISTKHTTPDAFLKTFEDKLIAFSEKYPLDRKYFDVLAFLYSSSGNKEKLKAIDRHGWKVLKLEKYAQSYLASLDPGSDEYMTALDESLRDFPFSIGLNIYRLSIEKQRTRDAFIQFAAAQFANVKNNWAGPYRLNDYMTNLKYELEKLDK</sequence>
<dbReference type="InterPro" id="IPR011990">
    <property type="entry name" value="TPR-like_helical_dom_sf"/>
</dbReference>
<dbReference type="AlphaFoldDB" id="A0AA37S767"/>